<dbReference type="AlphaFoldDB" id="A0A3P9AYC8"/>
<dbReference type="Proteomes" id="UP000265160">
    <property type="component" value="LG11"/>
</dbReference>
<protein>
    <recommendedName>
        <fullName evidence="6">V-SNARE coiled-coil homology domain-containing protein</fullName>
    </recommendedName>
</protein>
<evidence type="ECO:0000313" key="8">
    <source>
        <dbReference type="Proteomes" id="UP000265160"/>
    </source>
</evidence>
<dbReference type="STRING" id="106582.ENSMZEP00005002437"/>
<feature type="coiled-coil region" evidence="4">
    <location>
        <begin position="12"/>
        <end position="49"/>
    </location>
</feature>
<reference evidence="7 8" key="1">
    <citation type="journal article" date="2014" name="Nature">
        <title>The genomic substrate for adaptive radiation in African cichlid fish.</title>
        <authorList>
            <person name="Brawand D."/>
            <person name="Wagner C.E."/>
            <person name="Li Y.I."/>
            <person name="Malinsky M."/>
            <person name="Keller I."/>
            <person name="Fan S."/>
            <person name="Simakov O."/>
            <person name="Ng A.Y."/>
            <person name="Lim Z.W."/>
            <person name="Bezault E."/>
            <person name="Turner-Maier J."/>
            <person name="Johnson J."/>
            <person name="Alcazar R."/>
            <person name="Noh H.J."/>
            <person name="Russell P."/>
            <person name="Aken B."/>
            <person name="Alfoldi J."/>
            <person name="Amemiya C."/>
            <person name="Azzouzi N."/>
            <person name="Baroiller J.F."/>
            <person name="Barloy-Hubler F."/>
            <person name="Berlin A."/>
            <person name="Bloomquist R."/>
            <person name="Carleton K.L."/>
            <person name="Conte M.A."/>
            <person name="D'Cotta H."/>
            <person name="Eshel O."/>
            <person name="Gaffney L."/>
            <person name="Galibert F."/>
            <person name="Gante H.F."/>
            <person name="Gnerre S."/>
            <person name="Greuter L."/>
            <person name="Guyon R."/>
            <person name="Haddad N.S."/>
            <person name="Haerty W."/>
            <person name="Harris R.M."/>
            <person name="Hofmann H.A."/>
            <person name="Hourlier T."/>
            <person name="Hulata G."/>
            <person name="Jaffe D.B."/>
            <person name="Lara M."/>
            <person name="Lee A.P."/>
            <person name="MacCallum I."/>
            <person name="Mwaiko S."/>
            <person name="Nikaido M."/>
            <person name="Nishihara H."/>
            <person name="Ozouf-Costaz C."/>
            <person name="Penman D.J."/>
            <person name="Przybylski D."/>
            <person name="Rakotomanga M."/>
            <person name="Renn S.C.P."/>
            <person name="Ribeiro F.J."/>
            <person name="Ron M."/>
            <person name="Salzburger W."/>
            <person name="Sanchez-Pulido L."/>
            <person name="Santos M.E."/>
            <person name="Searle S."/>
            <person name="Sharpe T."/>
            <person name="Swofford R."/>
            <person name="Tan F.J."/>
            <person name="Williams L."/>
            <person name="Young S."/>
            <person name="Yin S."/>
            <person name="Okada N."/>
            <person name="Kocher T.D."/>
            <person name="Miska E.A."/>
            <person name="Lander E.S."/>
            <person name="Venkatesh B."/>
            <person name="Fernald R.D."/>
            <person name="Meyer A."/>
            <person name="Ponting C.P."/>
            <person name="Streelman J.T."/>
            <person name="Lindblad-Toh K."/>
            <person name="Seehausen O."/>
            <person name="Di Palma F."/>
        </authorList>
    </citation>
    <scope>NUCLEOTIDE SEQUENCE</scope>
</reference>
<keyword evidence="5" id="KW-1133">Transmembrane helix</keyword>
<dbReference type="GO" id="GO:0012505">
    <property type="term" value="C:endomembrane system"/>
    <property type="evidence" value="ECO:0007669"/>
    <property type="project" value="UniProtKB-SubCell"/>
</dbReference>
<evidence type="ECO:0000313" key="7">
    <source>
        <dbReference type="Ensembl" id="ENSMZEP00005002437.1"/>
    </source>
</evidence>
<evidence type="ECO:0000256" key="4">
    <source>
        <dbReference type="SAM" id="Coils"/>
    </source>
</evidence>
<comment type="subcellular location">
    <subcellularLocation>
        <location evidence="2">Endomembrane system</location>
        <topology evidence="2">Single-pass type IV membrane protein</topology>
    </subcellularLocation>
</comment>
<keyword evidence="8" id="KW-1185">Reference proteome</keyword>
<name>A0A3P9AYC8_9CICH</name>
<keyword evidence="5" id="KW-0472">Membrane</keyword>
<evidence type="ECO:0000259" key="6">
    <source>
        <dbReference type="PROSITE" id="PS50892"/>
    </source>
</evidence>
<dbReference type="PRINTS" id="PR00219">
    <property type="entry name" value="SYNAPTOBREVN"/>
</dbReference>
<keyword evidence="5" id="KW-0812">Transmembrane</keyword>
<evidence type="ECO:0000256" key="5">
    <source>
        <dbReference type="SAM" id="Phobius"/>
    </source>
</evidence>
<organism evidence="7 8">
    <name type="scientific">Maylandia zebra</name>
    <name type="common">zebra mbuna</name>
    <dbReference type="NCBI Taxonomy" id="106582"/>
    <lineage>
        <taxon>Eukaryota</taxon>
        <taxon>Metazoa</taxon>
        <taxon>Chordata</taxon>
        <taxon>Craniata</taxon>
        <taxon>Vertebrata</taxon>
        <taxon>Euteleostomi</taxon>
        <taxon>Actinopterygii</taxon>
        <taxon>Neopterygii</taxon>
        <taxon>Teleostei</taxon>
        <taxon>Neoteleostei</taxon>
        <taxon>Acanthomorphata</taxon>
        <taxon>Ovalentaria</taxon>
        <taxon>Cichlomorphae</taxon>
        <taxon>Cichliformes</taxon>
        <taxon>Cichlidae</taxon>
        <taxon>African cichlids</taxon>
        <taxon>Pseudocrenilabrinae</taxon>
        <taxon>Haplochromini</taxon>
        <taxon>Maylandia</taxon>
        <taxon>Maylandia zebra complex</taxon>
    </lineage>
</organism>
<feature type="domain" description="V-SNARE coiled-coil homology" evidence="6">
    <location>
        <begin position="7"/>
        <end position="76"/>
    </location>
</feature>
<dbReference type="InterPro" id="IPR001388">
    <property type="entry name" value="Synaptobrevin-like"/>
</dbReference>
<evidence type="ECO:0000256" key="3">
    <source>
        <dbReference type="PROSITE-ProRule" id="PRU00290"/>
    </source>
</evidence>
<sequence length="123" mass="14105">SPDRASHLQKTQEEVEEVKVIMLQNMNKAEERSGKLNELEDRADLLLEEVHCPSGKTSSLSQSMSKTHISAMFPMRERESGFVTPATIILKMDPCQRLLLPINWILLILHLNCLISTYWRDIS</sequence>
<dbReference type="Gene3D" id="1.20.5.110">
    <property type="match status" value="1"/>
</dbReference>
<dbReference type="GO" id="GO:0016192">
    <property type="term" value="P:vesicle-mediated transport"/>
    <property type="evidence" value="ECO:0007669"/>
    <property type="project" value="InterPro"/>
</dbReference>
<dbReference type="GeneTree" id="ENSGT00940000170695"/>
<feature type="transmembrane region" description="Helical" evidence="5">
    <location>
        <begin position="98"/>
        <end position="119"/>
    </location>
</feature>
<reference evidence="7" key="2">
    <citation type="submission" date="2025-08" db="UniProtKB">
        <authorList>
            <consortium name="Ensembl"/>
        </authorList>
    </citation>
    <scope>IDENTIFICATION</scope>
</reference>
<dbReference type="GO" id="GO:0016020">
    <property type="term" value="C:membrane"/>
    <property type="evidence" value="ECO:0007669"/>
    <property type="project" value="InterPro"/>
</dbReference>
<comment type="similarity">
    <text evidence="1">Belongs to the synaptobrevin family.</text>
</comment>
<dbReference type="Pfam" id="PF00957">
    <property type="entry name" value="Synaptobrevin"/>
    <property type="match status" value="1"/>
</dbReference>
<dbReference type="InterPro" id="IPR042855">
    <property type="entry name" value="V_SNARE_CC"/>
</dbReference>
<dbReference type="PROSITE" id="PS50892">
    <property type="entry name" value="V_SNARE"/>
    <property type="match status" value="1"/>
</dbReference>
<evidence type="ECO:0000256" key="1">
    <source>
        <dbReference type="ARBA" id="ARBA00008025"/>
    </source>
</evidence>
<reference evidence="7" key="3">
    <citation type="submission" date="2025-09" db="UniProtKB">
        <authorList>
            <consortium name="Ensembl"/>
        </authorList>
    </citation>
    <scope>IDENTIFICATION</scope>
</reference>
<dbReference type="SUPFAM" id="SSF58038">
    <property type="entry name" value="SNARE fusion complex"/>
    <property type="match status" value="1"/>
</dbReference>
<keyword evidence="3 4" id="KW-0175">Coiled coil</keyword>
<evidence type="ECO:0000256" key="2">
    <source>
        <dbReference type="ARBA" id="ARBA00046280"/>
    </source>
</evidence>
<dbReference type="Ensembl" id="ENSMZET00005002548.1">
    <property type="protein sequence ID" value="ENSMZEP00005002437.1"/>
    <property type="gene ID" value="ENSMZEG00005001934.1"/>
</dbReference>
<proteinExistence type="inferred from homology"/>
<accession>A0A3P9AYC8</accession>